<protein>
    <submittedName>
        <fullName evidence="2">Uncharacterized protein</fullName>
    </submittedName>
</protein>
<feature type="signal peptide" evidence="1">
    <location>
        <begin position="1"/>
        <end position="23"/>
    </location>
</feature>
<evidence type="ECO:0000313" key="3">
    <source>
        <dbReference type="Proteomes" id="UP001205531"/>
    </source>
</evidence>
<dbReference type="Proteomes" id="UP001205531">
    <property type="component" value="Unassembled WGS sequence"/>
</dbReference>
<name>A0AAW5IDH8_9BACT</name>
<reference evidence="2" key="1">
    <citation type="submission" date="2022-07" db="EMBL/GenBank/DDBJ databases">
        <title>Prevotella copri.</title>
        <authorList>
            <person name="Yang C."/>
        </authorList>
    </citation>
    <scope>NUCLEOTIDE SEQUENCE</scope>
    <source>
        <strain evidence="2">HF2107</strain>
    </source>
</reference>
<proteinExistence type="predicted"/>
<feature type="chain" id="PRO_5043733752" evidence="1">
    <location>
        <begin position="24"/>
        <end position="139"/>
    </location>
</feature>
<dbReference type="RefSeq" id="WP_254949859.1">
    <property type="nucleotide sequence ID" value="NZ_JANDWY010000001.1"/>
</dbReference>
<comment type="caution">
    <text evidence="2">The sequence shown here is derived from an EMBL/GenBank/DDBJ whole genome shotgun (WGS) entry which is preliminary data.</text>
</comment>
<evidence type="ECO:0000256" key="1">
    <source>
        <dbReference type="SAM" id="SignalP"/>
    </source>
</evidence>
<dbReference type="Gene3D" id="2.180.10.10">
    <property type="entry name" value="RHS repeat-associated core"/>
    <property type="match status" value="1"/>
</dbReference>
<organism evidence="2 3">
    <name type="scientific">Segatella copri</name>
    <dbReference type="NCBI Taxonomy" id="165179"/>
    <lineage>
        <taxon>Bacteria</taxon>
        <taxon>Pseudomonadati</taxon>
        <taxon>Bacteroidota</taxon>
        <taxon>Bacteroidia</taxon>
        <taxon>Bacteroidales</taxon>
        <taxon>Prevotellaceae</taxon>
        <taxon>Segatella</taxon>
    </lineage>
</organism>
<gene>
    <name evidence="2" type="ORF">NNC64_00655</name>
</gene>
<evidence type="ECO:0000313" key="2">
    <source>
        <dbReference type="EMBL" id="MCP9563084.1"/>
    </source>
</evidence>
<accession>A0AAW5IDH8</accession>
<keyword evidence="1" id="KW-0732">Signal</keyword>
<sequence length="139" mass="15289">MGRYYIKILLGSSLLLVSKLSLAQTANYIKTSTYLDASGISRAISADYCNGIGKKIASVSSTTDYIGSYILKNGSLDKLLFDGGYCTFSGNTPQFHYYSLDHLGNVRVVANESGALEQAIHYYPFGGIFGDFEKFWIHI</sequence>
<dbReference type="EMBL" id="JANDWZ010000001">
    <property type="protein sequence ID" value="MCP9563084.1"/>
    <property type="molecule type" value="Genomic_DNA"/>
</dbReference>
<dbReference type="AlphaFoldDB" id="A0AAW5IDH8"/>